<keyword evidence="1" id="KW-0862">Zinc</keyword>
<dbReference type="Gene3D" id="2.120.10.30">
    <property type="entry name" value="TolB, C-terminal domain"/>
    <property type="match status" value="1"/>
</dbReference>
<name>A0A8S3VD36_MYTED</name>
<dbReference type="SUPFAM" id="SSF101898">
    <property type="entry name" value="NHL repeat"/>
    <property type="match status" value="1"/>
</dbReference>
<dbReference type="Proteomes" id="UP000683360">
    <property type="component" value="Unassembled WGS sequence"/>
</dbReference>
<dbReference type="PANTHER" id="PTHR25462">
    <property type="entry name" value="BONUS, ISOFORM C-RELATED"/>
    <property type="match status" value="1"/>
</dbReference>
<accession>A0A8S3VD36</accession>
<dbReference type="GO" id="GO:0008270">
    <property type="term" value="F:zinc ion binding"/>
    <property type="evidence" value="ECO:0007669"/>
    <property type="project" value="UniProtKB-KW"/>
</dbReference>
<gene>
    <name evidence="3" type="ORF">MEDL_65656</name>
</gene>
<protein>
    <recommendedName>
        <fullName evidence="2">B box-type domain-containing protein</fullName>
    </recommendedName>
</protein>
<dbReference type="EMBL" id="CAJPWZ010003225">
    <property type="protein sequence ID" value="CAG2254164.1"/>
    <property type="molecule type" value="Genomic_DNA"/>
</dbReference>
<keyword evidence="4" id="KW-1185">Reference proteome</keyword>
<evidence type="ECO:0000256" key="1">
    <source>
        <dbReference type="PROSITE-ProRule" id="PRU00024"/>
    </source>
</evidence>
<dbReference type="InterPro" id="IPR011042">
    <property type="entry name" value="6-blade_b-propeller_TolB-like"/>
</dbReference>
<dbReference type="InterPro" id="IPR047153">
    <property type="entry name" value="TRIM45/56/19-like"/>
</dbReference>
<reference evidence="3" key="1">
    <citation type="submission" date="2021-03" db="EMBL/GenBank/DDBJ databases">
        <authorList>
            <person name="Bekaert M."/>
        </authorList>
    </citation>
    <scope>NUCLEOTIDE SEQUENCE</scope>
</reference>
<proteinExistence type="predicted"/>
<comment type="caution">
    <text evidence="3">The sequence shown here is derived from an EMBL/GenBank/DDBJ whole genome shotgun (WGS) entry which is preliminary data.</text>
</comment>
<dbReference type="PROSITE" id="PS50119">
    <property type="entry name" value="ZF_BBOX"/>
    <property type="match status" value="1"/>
</dbReference>
<dbReference type="AlphaFoldDB" id="A0A8S3VD36"/>
<keyword evidence="1" id="KW-0863">Zinc-finger</keyword>
<evidence type="ECO:0000313" key="4">
    <source>
        <dbReference type="Proteomes" id="UP000683360"/>
    </source>
</evidence>
<evidence type="ECO:0000259" key="2">
    <source>
        <dbReference type="PROSITE" id="PS50119"/>
    </source>
</evidence>
<dbReference type="InterPro" id="IPR000315">
    <property type="entry name" value="Znf_B-box"/>
</dbReference>
<dbReference type="PANTHER" id="PTHR25462:SF296">
    <property type="entry name" value="MEIOTIC P26, ISOFORM F"/>
    <property type="match status" value="1"/>
</dbReference>
<dbReference type="OrthoDB" id="6068987at2759"/>
<keyword evidence="1" id="KW-0479">Metal-binding</keyword>
<organism evidence="3 4">
    <name type="scientific">Mytilus edulis</name>
    <name type="common">Blue mussel</name>
    <dbReference type="NCBI Taxonomy" id="6550"/>
    <lineage>
        <taxon>Eukaryota</taxon>
        <taxon>Metazoa</taxon>
        <taxon>Spiralia</taxon>
        <taxon>Lophotrochozoa</taxon>
        <taxon>Mollusca</taxon>
        <taxon>Bivalvia</taxon>
        <taxon>Autobranchia</taxon>
        <taxon>Pteriomorphia</taxon>
        <taxon>Mytilida</taxon>
        <taxon>Mytiloidea</taxon>
        <taxon>Mytilidae</taxon>
        <taxon>Mytilinae</taxon>
        <taxon>Mytilus</taxon>
    </lineage>
</organism>
<sequence>MLSGIVFCKGLKMSERCSMCSCRRTLKPSEYWCRDCKRGLCAECRERHNLSRVNHTTILIEEFNEIAQFVDDSTDFCDKHCRKYLRFCSLHEQLCCKQCLVENHKDCTQVIHINEVLKNIKMSAAFQEINGSIEDVSENIKRIRKDREATMETQIQNTKSIMNQVKETRTKINAHLDEIQNILLRELKEITDKVGRSTLELNNKLDKLKNKLTKCQTCLNKVNNDGTELQTFLTMKRIEKEINHADSTIHCLIEGGQLDKVDFKIEIQSELNKIIQNVDSFRCIINDDIHSDIPLVNRKMMQAQIVIPLAPKRSIDNITLNLQKTIKTCEETIEGCILLPDCKVVLSCFQQGVLTFLRENGETDINLSMKPRPYGMTSIDSNTIAVSADGCSPNVISVVNTDTKLVENKIRIDSEAHGIVFKEGNIIFCAGEKGIRMVNLKTNDISTILECELDDFSSVTTFDDNIYFTNRHAQAITCCDFSGNICWNFHERDILNVPKSLAVDKNGNIFVADMGLSKVLIISPDGKEHKQLLSSDDGLRRPTSLYLNKDTNQLLIADMKDQIMLYRLD</sequence>
<feature type="domain" description="B box-type" evidence="2">
    <location>
        <begin position="15"/>
        <end position="60"/>
    </location>
</feature>
<dbReference type="Gene3D" id="1.20.120.20">
    <property type="entry name" value="Apolipoprotein"/>
    <property type="match status" value="1"/>
</dbReference>
<evidence type="ECO:0000313" key="3">
    <source>
        <dbReference type="EMBL" id="CAG2254164.1"/>
    </source>
</evidence>